<keyword evidence="6 10" id="KW-1133">Transmembrane helix</keyword>
<feature type="transmembrane region" description="Helical" evidence="10">
    <location>
        <begin position="66"/>
        <end position="89"/>
    </location>
</feature>
<dbReference type="GO" id="GO:0042761">
    <property type="term" value="P:very long-chain fatty acid biosynthetic process"/>
    <property type="evidence" value="ECO:0007669"/>
    <property type="project" value="TreeGrafter"/>
</dbReference>
<dbReference type="GO" id="GO:0009922">
    <property type="term" value="F:fatty acid elongase activity"/>
    <property type="evidence" value="ECO:0007669"/>
    <property type="project" value="InterPro"/>
</dbReference>
<evidence type="ECO:0000256" key="10">
    <source>
        <dbReference type="RuleBase" id="RU361115"/>
    </source>
</evidence>
<feature type="transmembrane region" description="Helical" evidence="10">
    <location>
        <begin position="139"/>
        <end position="156"/>
    </location>
</feature>
<evidence type="ECO:0000313" key="11">
    <source>
        <dbReference type="EMBL" id="KAK5575456.1"/>
    </source>
</evidence>
<feature type="transmembrane region" description="Helical" evidence="10">
    <location>
        <begin position="36"/>
        <end position="54"/>
    </location>
</feature>
<dbReference type="EMBL" id="JAVFKY010000005">
    <property type="protein sequence ID" value="KAK5575456.1"/>
    <property type="molecule type" value="Genomic_DNA"/>
</dbReference>
<dbReference type="PANTHER" id="PTHR11157">
    <property type="entry name" value="FATTY ACID ACYL TRANSFERASE-RELATED"/>
    <property type="match status" value="1"/>
</dbReference>
<keyword evidence="5 10" id="KW-0276">Fatty acid metabolism</keyword>
<evidence type="ECO:0000256" key="2">
    <source>
        <dbReference type="ARBA" id="ARBA00022516"/>
    </source>
</evidence>
<accession>A0AAN7TT75</accession>
<evidence type="ECO:0000256" key="7">
    <source>
        <dbReference type="ARBA" id="ARBA00023098"/>
    </source>
</evidence>
<evidence type="ECO:0000256" key="4">
    <source>
        <dbReference type="ARBA" id="ARBA00022692"/>
    </source>
</evidence>
<sequence length="263" mass="31416">MVVNYFNYLSERYDYYLSRRDERVLNWPLLNRPNDMIYLIIGYLVIVKIGQRIMKNQKPYGLKYPLIVHNSICTLLSLYMTIEIVYQAISNDYSPMCNAVDYSEKGIGMAKVLWLFYFSKFIEFIDTFFMVLRKKDNQITFLHCWHHATMPILWWLDLSYVGGGDSYLSAMVNSIIHTIMYSYYTLSLFGINVWWKKYLTQIQLIQFAVNLSASSLAIYFDCNFIKFMHWCMIFYMLGFLVLFGLFYKNSYSSRKRSTQNKIE</sequence>
<keyword evidence="3 10" id="KW-0808">Transferase</keyword>
<dbReference type="GO" id="GO:0030148">
    <property type="term" value="P:sphingolipid biosynthetic process"/>
    <property type="evidence" value="ECO:0007669"/>
    <property type="project" value="TreeGrafter"/>
</dbReference>
<keyword evidence="8 10" id="KW-0472">Membrane</keyword>
<keyword evidence="2 10" id="KW-0444">Lipid biosynthesis</keyword>
<evidence type="ECO:0000256" key="5">
    <source>
        <dbReference type="ARBA" id="ARBA00022832"/>
    </source>
</evidence>
<feature type="transmembrane region" description="Helical" evidence="10">
    <location>
        <begin position="109"/>
        <end position="132"/>
    </location>
</feature>
<comment type="caution">
    <text evidence="11">The sequence shown here is derived from an EMBL/GenBank/DDBJ whole genome shotgun (WGS) entry which is preliminary data.</text>
</comment>
<feature type="transmembrane region" description="Helical" evidence="10">
    <location>
        <begin position="176"/>
        <end position="195"/>
    </location>
</feature>
<dbReference type="GO" id="GO:0005789">
    <property type="term" value="C:endoplasmic reticulum membrane"/>
    <property type="evidence" value="ECO:0007669"/>
    <property type="project" value="TreeGrafter"/>
</dbReference>
<dbReference type="InterPro" id="IPR002076">
    <property type="entry name" value="ELO_fam"/>
</dbReference>
<evidence type="ECO:0000256" key="1">
    <source>
        <dbReference type="ARBA" id="ARBA00004141"/>
    </source>
</evidence>
<dbReference type="GO" id="GO:0034626">
    <property type="term" value="P:fatty acid elongation, polyunsaturated fatty acid"/>
    <property type="evidence" value="ECO:0007669"/>
    <property type="project" value="TreeGrafter"/>
</dbReference>
<dbReference type="AlphaFoldDB" id="A0AAN7TT75"/>
<evidence type="ECO:0000256" key="8">
    <source>
        <dbReference type="ARBA" id="ARBA00023136"/>
    </source>
</evidence>
<dbReference type="GO" id="GO:0034625">
    <property type="term" value="P:fatty acid elongation, monounsaturated fatty acid"/>
    <property type="evidence" value="ECO:0007669"/>
    <property type="project" value="TreeGrafter"/>
</dbReference>
<keyword evidence="4 10" id="KW-0812">Transmembrane</keyword>
<keyword evidence="7 10" id="KW-0443">Lipid metabolism</keyword>
<evidence type="ECO:0000256" key="9">
    <source>
        <dbReference type="ARBA" id="ARBA00023160"/>
    </source>
</evidence>
<dbReference type="Proteomes" id="UP001344447">
    <property type="component" value="Unassembled WGS sequence"/>
</dbReference>
<gene>
    <name evidence="11" type="ORF">RB653_006589</name>
</gene>
<evidence type="ECO:0000256" key="6">
    <source>
        <dbReference type="ARBA" id="ARBA00022989"/>
    </source>
</evidence>
<organism evidence="11 12">
    <name type="scientific">Dictyostelium firmibasis</name>
    <dbReference type="NCBI Taxonomy" id="79012"/>
    <lineage>
        <taxon>Eukaryota</taxon>
        <taxon>Amoebozoa</taxon>
        <taxon>Evosea</taxon>
        <taxon>Eumycetozoa</taxon>
        <taxon>Dictyostelia</taxon>
        <taxon>Dictyosteliales</taxon>
        <taxon>Dictyosteliaceae</taxon>
        <taxon>Dictyostelium</taxon>
    </lineage>
</organism>
<feature type="transmembrane region" description="Helical" evidence="10">
    <location>
        <begin position="227"/>
        <end position="247"/>
    </location>
</feature>
<protein>
    <recommendedName>
        <fullName evidence="10">Elongation of fatty acids protein</fullName>
        <ecNumber evidence="10">2.3.1.-</ecNumber>
    </recommendedName>
</protein>
<keyword evidence="12" id="KW-1185">Reference proteome</keyword>
<proteinExistence type="inferred from homology"/>
<comment type="subcellular location">
    <subcellularLocation>
        <location evidence="1">Membrane</location>
        <topology evidence="1">Multi-pass membrane protein</topology>
    </subcellularLocation>
</comment>
<name>A0AAN7TT75_9MYCE</name>
<comment type="catalytic activity">
    <reaction evidence="10">
        <text>an acyl-CoA + malonyl-CoA + H(+) = a 3-oxoacyl-CoA + CO2 + CoA</text>
        <dbReference type="Rhea" id="RHEA:50252"/>
        <dbReference type="ChEBI" id="CHEBI:15378"/>
        <dbReference type="ChEBI" id="CHEBI:16526"/>
        <dbReference type="ChEBI" id="CHEBI:57287"/>
        <dbReference type="ChEBI" id="CHEBI:57384"/>
        <dbReference type="ChEBI" id="CHEBI:58342"/>
        <dbReference type="ChEBI" id="CHEBI:90726"/>
    </reaction>
    <physiologicalReaction direction="left-to-right" evidence="10">
        <dbReference type="Rhea" id="RHEA:50253"/>
    </physiologicalReaction>
</comment>
<keyword evidence="9 10" id="KW-0275">Fatty acid biosynthesis</keyword>
<reference evidence="11 12" key="1">
    <citation type="submission" date="2023-11" db="EMBL/GenBank/DDBJ databases">
        <title>Dfirmibasis_genome.</title>
        <authorList>
            <person name="Edelbroek B."/>
            <person name="Kjellin J."/>
            <person name="Jerlstrom-Hultqvist J."/>
            <person name="Soderbom F."/>
        </authorList>
    </citation>
    <scope>NUCLEOTIDE SEQUENCE [LARGE SCALE GENOMIC DNA]</scope>
    <source>
        <strain evidence="11 12">TNS-C-14</strain>
    </source>
</reference>
<dbReference type="Pfam" id="PF01151">
    <property type="entry name" value="ELO"/>
    <property type="match status" value="1"/>
</dbReference>
<evidence type="ECO:0000256" key="3">
    <source>
        <dbReference type="ARBA" id="ARBA00022679"/>
    </source>
</evidence>
<dbReference type="EC" id="2.3.1.-" evidence="10"/>
<dbReference type="PANTHER" id="PTHR11157:SF126">
    <property type="entry name" value="ELONGATION OF VERY LONG CHAIN FATTY ACIDS PROTEIN"/>
    <property type="match status" value="1"/>
</dbReference>
<dbReference type="GO" id="GO:0019367">
    <property type="term" value="P:fatty acid elongation, saturated fatty acid"/>
    <property type="evidence" value="ECO:0007669"/>
    <property type="project" value="TreeGrafter"/>
</dbReference>
<evidence type="ECO:0000313" key="12">
    <source>
        <dbReference type="Proteomes" id="UP001344447"/>
    </source>
</evidence>
<comment type="similarity">
    <text evidence="10">Belongs to the ELO family.</text>
</comment>
<feature type="transmembrane region" description="Helical" evidence="10">
    <location>
        <begin position="202"/>
        <end position="221"/>
    </location>
</feature>